<evidence type="ECO:0000313" key="2">
    <source>
        <dbReference type="WBParaSite" id="PS1159_v2.g21881.t1"/>
    </source>
</evidence>
<sequence length="2591" mass="290764">DLATVRQVRESPRSSQERSMKAASDTSASVETQLKHDESSDKKETTMKDIRSEEQKLTTSASKEEESKTGFNLERKGQKDLKTDATAKTKSEDKISANLKAAGDEKKGIETSFISSEEQEKTQGVLKSASQAEIEAKLKESQETMRNLIEQHQIVDTDLATIQKVRESQRSSEERFMKAASEEQQDITTSIMSADKKQDINIVQKDINESAVNANLKAAGEEKQLTESALEKKAKQENAETTQKSSAKTDASAQMKAAGDEKKGIETSFLSSEEQEKTQGVMKSASQAEIAAKLKESQETMRNLIEQHQIVDTDLATVSNFQDATLSSQERTLKAASEEKANISETLTQKTHDESATFAQADTVKSDAQRQFEIDNQKIVNELSQKEASELFQKTLTETQKDQTSSKFTEAPEKPLGDVIVKRTTKDLEKGESEMTATAIGFKPQNSVEDRSSVIVESALAVNQQTHSQTQKERIQRHQVVEEEEMEQEKITVIEKSEVPKVMPAKNIAQEIINLQETTQMQEISTQIYESASNLETKTALKETRTTTTVTPEIPQQRPTVQQTKAETFKEENIELKSVTGEWRTILNELEFDIIEAERAHEEASLRSHAASESAVDNVYNIRKREASESQDYNYPIKVNEEQNQRFGVAVAELTDAFIKSGITEEFHKKLDEIPKESGTSITFIESSDESMDAGILLVQMPMGKKSARVDHIVDVSATLVQTLKTQAVSDVETFKTVEWSGYSSDASTDFILKQKNKAEAHLKARASRVENIDAGGMLLHTPSSSSVERKLVQANQASGGTLPLVETSADGVDILSSWTTVFRDLEAHIDLAKTLNLYSRLTTVESSEQYTSYDEAWTAGEQSAHTTVTLPILIKEFVTKTFGIANAQEVETRLSKSSDTKDSAEKRHLIARSDSGSLICQPSGDVKFSAQINLHQIDAMKTPKVAETIVPSSITISAGELITEAADSDQTTINTQLAKGAEMERIDKKIISSRTIPIEIYECEEAGDEKAKLAVDLQGRGMSKEEFAKTLFIPRTTEGPKLETDEFEEDDALLYAQLTSNETRFMDTNLDVTIPRTIEPSSLKTKAATDKKMTINEQWDIQEPKEITEKRFKIPFEGSPAFAKMFEMTEKTTQVGYVYEKEQQSKTIEKTEKDFNFGGLFTLETKAASREDKNISMDLSRRQDVEQIKKKLVQRSLSELSFRTLESIHENMTTSYSFNRSPSVENIGHQKTCANIYPALKQRMIESRDEVNTVNYIWKRDEQKEAISKLNLISNYGGNVKLQTDAAEDIKLQVERLLERMNDFEKKELTIIDSNRAEPQTLSTKESTLEEFHTQQAFNRPQSNSADTVTIKDKNRESTKIKAKESTDVSQITYTEFKQPISKEELSKTVIVTNDGGKHFLRTQASELDERDFTRELQDSRSRIEKIDKTYQISNNAVPLSLTTPSSKRLEKGLHAELQKVEHHERAASVERASHSISAALRVIESSNVESILHANYFHDDETEISEFKKIIPADGGKLGLATKAAGNESVERNLEISSGKPTSLEADKKLKASRDEKLDLKTPASTEIQSHVHEDWKKENERKDIGILLTAANSHPSIQHKTPESTSFEQITNCQFRKPNDVTSSSTKVIEEKRSGGTFFLHTNHVTDETTTLPNGNLIKDVPRDLDASKIIKCSNNTVLEPFYSRASTSKDLSVHCQLYRPTPSLQTILTTKAPNSANPTSLSVKESQTHASTTNIDFSKPESHQNIEKTTYEANFGGSQFLRTKSVTDNSITLENTIYNNTACTHATTEHIEKCSNSIQDYLLQCLEAGDTDAGYLSHMLRKPDIELTGTTLRSALHAEPFILHVKESKEREENINCQWNKIQSNEEITETKKDKRYGGNIVLRVEAAGNKEINLNQDISNPKAKDRDLSAPEKIIVLKREGEPQRLETGFAKDSAASLVTQLQKPESYFGTEIQRPAARTTENPSVKITESKQVEQMNNVQLKRPEQYLSSDQTIYEARFGGNFNLSTSRSEDKSVDLRKDIEKPQAAQGTHLTLKAANSHEPILKSCGHSTQEEQNTVWALQQNKLFHGETTIVLAAPNKTDARFSSAQSESNEIVTNIAIQSTKINEAETEITRPMAKYGGGYQIGCKAVSQVLGDECNVTLSKPHPYLETSVIHKIPATIEPIKSEISATKSETIDFESNVIRQKNKNDEEGAVVERVLQCLPRDIEPISFNTEYAKETVIRCDENIASSQWKHEQSTSYAWKETITERIEPFKCEAASLVRLRRGYSNASQEKEREREAKEKRVSFATDVTEKTMDLSTDMSMTVSELNKPSILKKPLKKERERRHRDLRQNEAPSFAPVRRNSLLMALNIGSPHNLPRFKTLQDIIRAIKDAGLEYSNLIFGIDYTRSNYYQGERTYDNRSLHDIGADEPNPYQQVIEIVGKTLSSFDADGVIPVYGFGDEEVTDQNIFNLVDRNDPEAECKGFEEVLKVYNEKTPTIKMSGPTNFVPLIERAVEICREKHSYHILVVVVGVGDGPWGCMTRFDESLPKRLFDNFHFVDFHKVMFNAPNQEASFALNALMEIPDQYKSIKELGLLKPSRRG</sequence>
<proteinExistence type="predicted"/>
<accession>A0AC35FXW0</accession>
<dbReference type="WBParaSite" id="PS1159_v2.g21881.t1">
    <property type="protein sequence ID" value="PS1159_v2.g21881.t1"/>
    <property type="gene ID" value="PS1159_v2.g21881"/>
</dbReference>
<evidence type="ECO:0000313" key="1">
    <source>
        <dbReference type="Proteomes" id="UP000887580"/>
    </source>
</evidence>
<dbReference type="Proteomes" id="UP000887580">
    <property type="component" value="Unplaced"/>
</dbReference>
<protein>
    <submittedName>
        <fullName evidence="2">Copine C-terminal domain-containing protein</fullName>
    </submittedName>
</protein>
<reference evidence="2" key="1">
    <citation type="submission" date="2022-11" db="UniProtKB">
        <authorList>
            <consortium name="WormBaseParasite"/>
        </authorList>
    </citation>
    <scope>IDENTIFICATION</scope>
</reference>
<organism evidence="1 2">
    <name type="scientific">Panagrolaimus sp. PS1159</name>
    <dbReference type="NCBI Taxonomy" id="55785"/>
    <lineage>
        <taxon>Eukaryota</taxon>
        <taxon>Metazoa</taxon>
        <taxon>Ecdysozoa</taxon>
        <taxon>Nematoda</taxon>
        <taxon>Chromadorea</taxon>
        <taxon>Rhabditida</taxon>
        <taxon>Tylenchina</taxon>
        <taxon>Panagrolaimomorpha</taxon>
        <taxon>Panagrolaimoidea</taxon>
        <taxon>Panagrolaimidae</taxon>
        <taxon>Panagrolaimus</taxon>
    </lineage>
</organism>
<name>A0AC35FXW0_9BILA</name>